<dbReference type="AlphaFoldDB" id="E9SB14"/>
<organism evidence="2 3">
    <name type="scientific">Ruminococcus albus 8</name>
    <dbReference type="NCBI Taxonomy" id="246199"/>
    <lineage>
        <taxon>Bacteria</taxon>
        <taxon>Bacillati</taxon>
        <taxon>Bacillota</taxon>
        <taxon>Clostridia</taxon>
        <taxon>Eubacteriales</taxon>
        <taxon>Oscillospiraceae</taxon>
        <taxon>Ruminococcus</taxon>
    </lineage>
</organism>
<keyword evidence="1" id="KW-1133">Transmembrane helix</keyword>
<feature type="transmembrane region" description="Helical" evidence="1">
    <location>
        <begin position="767"/>
        <end position="789"/>
    </location>
</feature>
<name>E9SB14_RUMAL</name>
<proteinExistence type="predicted"/>
<feature type="transmembrane region" description="Helical" evidence="1">
    <location>
        <begin position="332"/>
        <end position="350"/>
    </location>
</feature>
<feature type="transmembrane region" description="Helical" evidence="1">
    <location>
        <begin position="137"/>
        <end position="158"/>
    </location>
</feature>
<dbReference type="eggNOG" id="COG4485">
    <property type="taxonomic scope" value="Bacteria"/>
</dbReference>
<feature type="transmembrane region" description="Helical" evidence="1">
    <location>
        <begin position="386"/>
        <end position="404"/>
    </location>
</feature>
<sequence length="796" mass="90445">MSQAAENKYSPKKLIKTFVFAAILFWVGILPTLILSGGRYVIGSDYNAQMIPFSMHYYELFHNGMPEFDWKMDMGMGTVPGFSFYNLFGPYTLLSLIFPAAFMPYLITLLNGIKFGVMALGAHLYSARYVKKADTAFICGMLYAFSGFMVTNLIFHFIDIISLFPLVMFCFDRLLYERRGVAFAIMLAVTGMTNYYTFFSICVFLLLYFMVKLFCKEIKIDAKLFSMLALETLCGVLMTAVVLLPAVMSLKGNNRAGDLIFDHNLLAYEESGTVLRIIQSLFLPPEQGCGLFFSQFELNFSTCTLFIPLFGIIGAASEFLHNRKSWYSRLMAICAVIAVVPLLNSAFSAFNAHYYARWFFMPILIMVMMTGRYTEDFENREIKTGIKIWFGAVAMFIAYAVYLILSTETYKDYVSLYTGVLSYALICAGALYVIRYRDNKRLNAKNLSRIVCGFCAGILLFNTVSVSATMLWEDADMESLINYNDGIAPDTEDDSEFYRVIADVTRLTESTNVPLYWGYPQMELFNSCVPAETTDFYSKLDQVREQGAVSKYDEQYSLYSLTSVKYDILCNVPNQGGVEVEPEHVKMLRKGFELKNVCGHYVIYENTNFVPMGFAYDYYLPETDFPDVVDDGTYDSDEITRRENLCMKALMLTEEQINKYSGIMQKLPDDLAGDTSYETYVKDCQARRERAAYEFVPDEKGFTSKINAVKDELVFYSVPWNDGFTAYVDGNETEIEKVFGGLCAVFVPKGDHTVRFDYSTPGLRTGMKISICASSVLVVYTMCCIVFGVRRRKGKK</sequence>
<dbReference type="Proteomes" id="UP000004259">
    <property type="component" value="Unassembled WGS sequence"/>
</dbReference>
<feature type="transmembrane region" description="Helical" evidence="1">
    <location>
        <begin position="416"/>
        <end position="434"/>
    </location>
</feature>
<reference evidence="2 3" key="1">
    <citation type="submission" date="2011-02" db="EMBL/GenBank/DDBJ databases">
        <authorList>
            <person name="Nelson K.E."/>
            <person name="Sutton G."/>
            <person name="Torralba M."/>
            <person name="Durkin S."/>
            <person name="Harkins D."/>
            <person name="Montgomery R."/>
            <person name="Ziemer C."/>
            <person name="Klaassens E."/>
            <person name="Ocuiv P."/>
            <person name="Morrison M."/>
        </authorList>
    </citation>
    <scope>NUCLEOTIDE SEQUENCE [LARGE SCALE GENOMIC DNA]</scope>
    <source>
        <strain evidence="2 3">8</strain>
    </source>
</reference>
<evidence type="ECO:0000313" key="3">
    <source>
        <dbReference type="Proteomes" id="UP000004259"/>
    </source>
</evidence>
<dbReference type="PANTHER" id="PTHR38454:SF1">
    <property type="entry name" value="INTEGRAL MEMBRANE PROTEIN"/>
    <property type="match status" value="1"/>
</dbReference>
<accession>E9SB14</accession>
<keyword evidence="3" id="KW-1185">Reference proteome</keyword>
<feature type="transmembrane region" description="Helical" evidence="1">
    <location>
        <begin position="18"/>
        <end position="42"/>
    </location>
</feature>
<dbReference type="InterPro" id="IPR018580">
    <property type="entry name" value="Uncharacterised_YfhO"/>
</dbReference>
<evidence type="ECO:0000256" key="1">
    <source>
        <dbReference type="SAM" id="Phobius"/>
    </source>
</evidence>
<dbReference type="OrthoDB" id="1637636at2"/>
<gene>
    <name evidence="2" type="ORF">CUS_8127</name>
</gene>
<feature type="transmembrane region" description="Helical" evidence="1">
    <location>
        <begin position="298"/>
        <end position="320"/>
    </location>
</feature>
<dbReference type="Pfam" id="PF09586">
    <property type="entry name" value="YfhO"/>
    <property type="match status" value="2"/>
</dbReference>
<feature type="transmembrane region" description="Helical" evidence="1">
    <location>
        <begin position="102"/>
        <end position="125"/>
    </location>
</feature>
<protein>
    <submittedName>
        <fullName evidence="2">Conserved domain protein</fullName>
    </submittedName>
</protein>
<evidence type="ECO:0000313" key="2">
    <source>
        <dbReference type="EMBL" id="EGC03688.1"/>
    </source>
</evidence>
<keyword evidence="1" id="KW-0472">Membrane</keyword>
<feature type="transmembrane region" description="Helical" evidence="1">
    <location>
        <begin position="195"/>
        <end position="215"/>
    </location>
</feature>
<feature type="transmembrane region" description="Helical" evidence="1">
    <location>
        <begin position="446"/>
        <end position="472"/>
    </location>
</feature>
<feature type="transmembrane region" description="Helical" evidence="1">
    <location>
        <begin position="356"/>
        <end position="374"/>
    </location>
</feature>
<dbReference type="RefSeq" id="WP_002848541.1">
    <property type="nucleotide sequence ID" value="NZ_ADKM02000062.1"/>
</dbReference>
<comment type="caution">
    <text evidence="2">The sequence shown here is derived from an EMBL/GenBank/DDBJ whole genome shotgun (WGS) entry which is preliminary data.</text>
</comment>
<dbReference type="PANTHER" id="PTHR38454">
    <property type="entry name" value="INTEGRAL MEMBRANE PROTEIN-RELATED"/>
    <property type="match status" value="1"/>
</dbReference>
<dbReference type="EMBL" id="ADKM02000062">
    <property type="protein sequence ID" value="EGC03688.1"/>
    <property type="molecule type" value="Genomic_DNA"/>
</dbReference>
<dbReference type="STRING" id="246199.CUS_8127"/>
<feature type="transmembrane region" description="Helical" evidence="1">
    <location>
        <begin position="227"/>
        <end position="248"/>
    </location>
</feature>
<keyword evidence="1" id="KW-0812">Transmembrane</keyword>